<protein>
    <submittedName>
        <fullName evidence="2">Uncharacterized protein</fullName>
    </submittedName>
</protein>
<dbReference type="Proteomes" id="UP000565576">
    <property type="component" value="Unassembled WGS sequence"/>
</dbReference>
<accession>A0A7X0IYV4</accession>
<dbReference type="RefSeq" id="WP_184711065.1">
    <property type="nucleotide sequence ID" value="NZ_JACHBG010000032.1"/>
</dbReference>
<feature type="signal peptide" evidence="1">
    <location>
        <begin position="1"/>
        <end position="21"/>
    </location>
</feature>
<reference evidence="2 3" key="1">
    <citation type="submission" date="2020-08" db="EMBL/GenBank/DDBJ databases">
        <title>Genomic Encyclopedia of Type Strains, Phase IV (KMG-V): Genome sequencing to study the core and pangenomes of soil and plant-associated prokaryotes.</title>
        <authorList>
            <person name="Whitman W."/>
        </authorList>
    </citation>
    <scope>NUCLEOTIDE SEQUENCE [LARGE SCALE GENOMIC DNA]</scope>
    <source>
        <strain evidence="2 3">SEMIA 4060</strain>
    </source>
</reference>
<name>A0A7X0IYV4_9HYPH</name>
<evidence type="ECO:0000256" key="1">
    <source>
        <dbReference type="SAM" id="SignalP"/>
    </source>
</evidence>
<dbReference type="EMBL" id="JACHBG010000032">
    <property type="protein sequence ID" value="MBB6489132.1"/>
    <property type="molecule type" value="Genomic_DNA"/>
</dbReference>
<organism evidence="2 3">
    <name type="scientific">Rhizobium lusitanum</name>
    <dbReference type="NCBI Taxonomy" id="293958"/>
    <lineage>
        <taxon>Bacteria</taxon>
        <taxon>Pseudomonadati</taxon>
        <taxon>Pseudomonadota</taxon>
        <taxon>Alphaproteobacteria</taxon>
        <taxon>Hyphomicrobiales</taxon>
        <taxon>Rhizobiaceae</taxon>
        <taxon>Rhizobium/Agrobacterium group</taxon>
        <taxon>Rhizobium</taxon>
    </lineage>
</organism>
<gene>
    <name evidence="2" type="ORF">GGD46_006458</name>
</gene>
<dbReference type="AlphaFoldDB" id="A0A7X0IYV4"/>
<comment type="caution">
    <text evidence="2">The sequence shown here is derived from an EMBL/GenBank/DDBJ whole genome shotgun (WGS) entry which is preliminary data.</text>
</comment>
<sequence>MKRLMIAAAIAMMALPLAAKAQSVVANKSTYDYGRNSLSDPAALNWNIEECSHGAIKPDVQEKLAKLLRVPEASVRREFCRRMLTAYARGAISYDDYTRFMSGGGLAPSIARALRTAGSSPVRQQGEKRGDIILPAKAKMDSGEIFKGTTIASGSDDLRDRRPTITLPVKCSDGRIGRIEVTRAADLMSAWGTVKLSDGSAGRLTVGKVRKQL</sequence>
<proteinExistence type="predicted"/>
<keyword evidence="1" id="KW-0732">Signal</keyword>
<evidence type="ECO:0000313" key="3">
    <source>
        <dbReference type="Proteomes" id="UP000565576"/>
    </source>
</evidence>
<evidence type="ECO:0000313" key="2">
    <source>
        <dbReference type="EMBL" id="MBB6489132.1"/>
    </source>
</evidence>
<feature type="chain" id="PRO_5030726811" evidence="1">
    <location>
        <begin position="22"/>
        <end position="213"/>
    </location>
</feature>